<feature type="transmembrane region" description="Helical" evidence="1">
    <location>
        <begin position="83"/>
        <end position="104"/>
    </location>
</feature>
<evidence type="ECO:0000256" key="1">
    <source>
        <dbReference type="SAM" id="Phobius"/>
    </source>
</evidence>
<reference evidence="2" key="1">
    <citation type="journal article" date="2019" name="bioRxiv">
        <title>The Genome of the Zebra Mussel, Dreissena polymorpha: A Resource for Invasive Species Research.</title>
        <authorList>
            <person name="McCartney M.A."/>
            <person name="Auch B."/>
            <person name="Kono T."/>
            <person name="Mallez S."/>
            <person name="Zhang Y."/>
            <person name="Obille A."/>
            <person name="Becker A."/>
            <person name="Abrahante J.E."/>
            <person name="Garbe J."/>
            <person name="Badalamenti J.P."/>
            <person name="Herman A."/>
            <person name="Mangelson H."/>
            <person name="Liachko I."/>
            <person name="Sullivan S."/>
            <person name="Sone E.D."/>
            <person name="Koren S."/>
            <person name="Silverstein K.A.T."/>
            <person name="Beckman K.B."/>
            <person name="Gohl D.M."/>
        </authorList>
    </citation>
    <scope>NUCLEOTIDE SEQUENCE</scope>
    <source>
        <strain evidence="2">Duluth1</strain>
        <tissue evidence="2">Whole animal</tissue>
    </source>
</reference>
<keyword evidence="1" id="KW-1133">Transmembrane helix</keyword>
<gene>
    <name evidence="2" type="ORF">DPMN_137903</name>
</gene>
<dbReference type="Proteomes" id="UP000828390">
    <property type="component" value="Unassembled WGS sequence"/>
</dbReference>
<name>A0A9D4G2Q7_DREPO</name>
<proteinExistence type="predicted"/>
<evidence type="ECO:0000313" key="2">
    <source>
        <dbReference type="EMBL" id="KAH3809530.1"/>
    </source>
</evidence>
<keyword evidence="3" id="KW-1185">Reference proteome</keyword>
<keyword evidence="1" id="KW-0472">Membrane</keyword>
<organism evidence="2 3">
    <name type="scientific">Dreissena polymorpha</name>
    <name type="common">Zebra mussel</name>
    <name type="synonym">Mytilus polymorpha</name>
    <dbReference type="NCBI Taxonomy" id="45954"/>
    <lineage>
        <taxon>Eukaryota</taxon>
        <taxon>Metazoa</taxon>
        <taxon>Spiralia</taxon>
        <taxon>Lophotrochozoa</taxon>
        <taxon>Mollusca</taxon>
        <taxon>Bivalvia</taxon>
        <taxon>Autobranchia</taxon>
        <taxon>Heteroconchia</taxon>
        <taxon>Euheterodonta</taxon>
        <taxon>Imparidentia</taxon>
        <taxon>Neoheterodontei</taxon>
        <taxon>Myida</taxon>
        <taxon>Dreissenoidea</taxon>
        <taxon>Dreissenidae</taxon>
        <taxon>Dreissena</taxon>
    </lineage>
</organism>
<evidence type="ECO:0000313" key="3">
    <source>
        <dbReference type="Proteomes" id="UP000828390"/>
    </source>
</evidence>
<sequence length="122" mass="13837">MVMASAAKITLCSSNRLYFVETFGLTQTFVILAAVELQLCDIGTVCRPSWIEHDVQRRKHVERENRTLSFIKSYIDISFVKNVSYLFFLVSTAAWNFALTASIVHLPNYVKKLGGGQVILEF</sequence>
<keyword evidence="1" id="KW-0812">Transmembrane</keyword>
<dbReference type="AlphaFoldDB" id="A0A9D4G2Q7"/>
<accession>A0A9D4G2Q7</accession>
<dbReference type="EMBL" id="JAIWYP010000006">
    <property type="protein sequence ID" value="KAH3809530.1"/>
    <property type="molecule type" value="Genomic_DNA"/>
</dbReference>
<comment type="caution">
    <text evidence="2">The sequence shown here is derived from an EMBL/GenBank/DDBJ whole genome shotgun (WGS) entry which is preliminary data.</text>
</comment>
<protein>
    <submittedName>
        <fullName evidence="2">Uncharacterized protein</fullName>
    </submittedName>
</protein>
<reference evidence="2" key="2">
    <citation type="submission" date="2020-11" db="EMBL/GenBank/DDBJ databases">
        <authorList>
            <person name="McCartney M.A."/>
            <person name="Auch B."/>
            <person name="Kono T."/>
            <person name="Mallez S."/>
            <person name="Becker A."/>
            <person name="Gohl D.M."/>
            <person name="Silverstein K.A.T."/>
            <person name="Koren S."/>
            <person name="Bechman K.B."/>
            <person name="Herman A."/>
            <person name="Abrahante J.E."/>
            <person name="Garbe J."/>
        </authorList>
    </citation>
    <scope>NUCLEOTIDE SEQUENCE</scope>
    <source>
        <strain evidence="2">Duluth1</strain>
        <tissue evidence="2">Whole animal</tissue>
    </source>
</reference>